<evidence type="ECO:0000313" key="3">
    <source>
        <dbReference type="Proteomes" id="UP000321058"/>
    </source>
</evidence>
<dbReference type="Proteomes" id="UP000321058">
    <property type="component" value="Unassembled WGS sequence"/>
</dbReference>
<reference evidence="2 3" key="1">
    <citation type="submission" date="2019-07" db="EMBL/GenBank/DDBJ databases">
        <title>Whole genome shotgun sequence of Reyranella soli NBRC 108950.</title>
        <authorList>
            <person name="Hosoyama A."/>
            <person name="Uohara A."/>
            <person name="Ohji S."/>
            <person name="Ichikawa N."/>
        </authorList>
    </citation>
    <scope>NUCLEOTIDE SEQUENCE [LARGE SCALE GENOMIC DNA]</scope>
    <source>
        <strain evidence="2 3">NBRC 108950</strain>
    </source>
</reference>
<sequence>MDKPPYLNPHQARDREPDDWQNLLGDAIERAYAAGIHDLPGLVASLNEASVPAPNGQPWSAELFQREMKRLGA</sequence>
<accession>A0A512N7B9</accession>
<dbReference type="RefSeq" id="WP_147148230.1">
    <property type="nucleotide sequence ID" value="NZ_BKAJ01000031.1"/>
</dbReference>
<evidence type="ECO:0000259" key="1">
    <source>
        <dbReference type="Pfam" id="PF20552"/>
    </source>
</evidence>
<feature type="domain" description="Recombinase-like" evidence="1">
    <location>
        <begin position="3"/>
        <end position="73"/>
    </location>
</feature>
<name>A0A512N7B9_9HYPH</name>
<evidence type="ECO:0000313" key="2">
    <source>
        <dbReference type="EMBL" id="GEP54561.1"/>
    </source>
</evidence>
<gene>
    <name evidence="2" type="ORF">RSO01_17270</name>
</gene>
<keyword evidence="3" id="KW-1185">Reference proteome</keyword>
<dbReference type="OrthoDB" id="6909982at2"/>
<proteinExistence type="predicted"/>
<dbReference type="Pfam" id="PF20552">
    <property type="entry name" value="HTH_62"/>
    <property type="match status" value="1"/>
</dbReference>
<comment type="caution">
    <text evidence="2">The sequence shown here is derived from an EMBL/GenBank/DDBJ whole genome shotgun (WGS) entry which is preliminary data.</text>
</comment>
<dbReference type="EMBL" id="BKAJ01000031">
    <property type="protein sequence ID" value="GEP54561.1"/>
    <property type="molecule type" value="Genomic_DNA"/>
</dbReference>
<protein>
    <recommendedName>
        <fullName evidence="1">Recombinase-like domain-containing protein</fullName>
    </recommendedName>
</protein>
<dbReference type="InterPro" id="IPR046789">
    <property type="entry name" value="HTH_62"/>
</dbReference>
<organism evidence="2 3">
    <name type="scientific">Reyranella soli</name>
    <dbReference type="NCBI Taxonomy" id="1230389"/>
    <lineage>
        <taxon>Bacteria</taxon>
        <taxon>Pseudomonadati</taxon>
        <taxon>Pseudomonadota</taxon>
        <taxon>Alphaproteobacteria</taxon>
        <taxon>Hyphomicrobiales</taxon>
        <taxon>Reyranellaceae</taxon>
        <taxon>Reyranella</taxon>
    </lineage>
</organism>
<dbReference type="AlphaFoldDB" id="A0A512N7B9"/>